<evidence type="ECO:0000313" key="3">
    <source>
        <dbReference type="Proteomes" id="UP001147830"/>
    </source>
</evidence>
<keyword evidence="3" id="KW-1185">Reference proteome</keyword>
<keyword evidence="2" id="KW-0378">Hydrolase</keyword>
<comment type="caution">
    <text evidence="2">The sequence shown here is derived from an EMBL/GenBank/DDBJ whole genome shotgun (WGS) entry which is preliminary data.</text>
</comment>
<dbReference type="RefSeq" id="WP_260976001.1">
    <property type="nucleotide sequence ID" value="NZ_JAOANI010000015.1"/>
</dbReference>
<dbReference type="Pfam" id="PF03372">
    <property type="entry name" value="Exo_endo_phos"/>
    <property type="match status" value="1"/>
</dbReference>
<dbReference type="EMBL" id="JAOANI010000015">
    <property type="protein sequence ID" value="MCT7359126.1"/>
    <property type="molecule type" value="Genomic_DNA"/>
</dbReference>
<evidence type="ECO:0000259" key="1">
    <source>
        <dbReference type="Pfam" id="PF03372"/>
    </source>
</evidence>
<dbReference type="InterPro" id="IPR036691">
    <property type="entry name" value="Endo/exonu/phosph_ase_sf"/>
</dbReference>
<accession>A0A9X2WFB8</accession>
<organism evidence="2 3">
    <name type="scientific">Thalassolituus pacificus</name>
    <dbReference type="NCBI Taxonomy" id="2975440"/>
    <lineage>
        <taxon>Bacteria</taxon>
        <taxon>Pseudomonadati</taxon>
        <taxon>Pseudomonadota</taxon>
        <taxon>Gammaproteobacteria</taxon>
        <taxon>Oceanospirillales</taxon>
        <taxon>Oceanospirillaceae</taxon>
        <taxon>Thalassolituus</taxon>
    </lineage>
</organism>
<keyword evidence="2" id="KW-0255">Endonuclease</keyword>
<evidence type="ECO:0000313" key="2">
    <source>
        <dbReference type="EMBL" id="MCT7359126.1"/>
    </source>
</evidence>
<protein>
    <submittedName>
        <fullName evidence="2">Endonuclease/exonuclease/phosphatase family protein</fullName>
    </submittedName>
</protein>
<proteinExistence type="predicted"/>
<keyword evidence="2" id="KW-0540">Nuclease</keyword>
<dbReference type="SUPFAM" id="SSF56219">
    <property type="entry name" value="DNase I-like"/>
    <property type="match status" value="1"/>
</dbReference>
<dbReference type="PANTHER" id="PTHR14859">
    <property type="entry name" value="CALCOFLUOR WHITE HYPERSENSITIVE PROTEIN PRECURSOR"/>
    <property type="match status" value="1"/>
</dbReference>
<reference evidence="2" key="1">
    <citation type="journal article" date="2022" name="Front. Microbiol.">
        <title>Genome-based taxonomic rearrangement of Oceanobacter-related bacteria including the description of Thalassolituus hydrocarbonoclasticus sp. nov. and Thalassolituus pacificus sp. nov. and emended description of the genus Thalassolituus.</title>
        <authorList>
            <person name="Dong C."/>
            <person name="Wei L."/>
            <person name="Wang J."/>
            <person name="Lai Q."/>
            <person name="Huang Z."/>
            <person name="Shao Z."/>
        </authorList>
    </citation>
    <scope>NUCLEOTIDE SEQUENCE</scope>
    <source>
        <strain evidence="2">59MF3M-4</strain>
    </source>
</reference>
<dbReference type="Gene3D" id="3.60.10.10">
    <property type="entry name" value="Endonuclease/exonuclease/phosphatase"/>
    <property type="match status" value="1"/>
</dbReference>
<dbReference type="AlphaFoldDB" id="A0A9X2WFB8"/>
<reference evidence="2" key="2">
    <citation type="submission" date="2022-08" db="EMBL/GenBank/DDBJ databases">
        <authorList>
            <person name="Dong C."/>
        </authorList>
    </citation>
    <scope>NUCLEOTIDE SEQUENCE</scope>
    <source>
        <strain evidence="2">59MF3M-4</strain>
    </source>
</reference>
<dbReference type="PANTHER" id="PTHR14859:SF15">
    <property type="entry name" value="ENDONUCLEASE_EXONUCLEASE_PHOSPHATASE DOMAIN-CONTAINING PROTEIN"/>
    <property type="match status" value="1"/>
</dbReference>
<feature type="domain" description="Endonuclease/exonuclease/phosphatase" evidence="1">
    <location>
        <begin position="24"/>
        <end position="251"/>
    </location>
</feature>
<dbReference type="GO" id="GO:0006506">
    <property type="term" value="P:GPI anchor biosynthetic process"/>
    <property type="evidence" value="ECO:0007669"/>
    <property type="project" value="TreeGrafter"/>
</dbReference>
<dbReference type="InterPro" id="IPR005135">
    <property type="entry name" value="Endo/exonuclease/phosphatase"/>
</dbReference>
<dbReference type="InterPro" id="IPR051916">
    <property type="entry name" value="GPI-anchor_lipid_remodeler"/>
</dbReference>
<dbReference type="GO" id="GO:0004519">
    <property type="term" value="F:endonuclease activity"/>
    <property type="evidence" value="ECO:0007669"/>
    <property type="project" value="UniProtKB-KW"/>
</dbReference>
<name>A0A9X2WFB8_9GAMM</name>
<dbReference type="GO" id="GO:0016020">
    <property type="term" value="C:membrane"/>
    <property type="evidence" value="ECO:0007669"/>
    <property type="project" value="GOC"/>
</dbReference>
<gene>
    <name evidence="2" type="ORF">NYR02_08850</name>
</gene>
<dbReference type="Proteomes" id="UP001147830">
    <property type="component" value="Unassembled WGS sequence"/>
</dbReference>
<sequence>MTHFCTLQEFTAAPRAADTLRLLSFNMQVGIQTGGYHHYLLRSWQHLLPCRERDWALSQIAQLVSPFDIVALQEADGGSWRSSQENQIERLAREAHFPHWYQQINRNLGKLAQHSNGLLTRLSGARVEQHSLPGLLPGRGVMLLRFGSGEQELLVAITHLALGKRTQFSQLDFLCDLVADAPRLVIMGDLNQESEILLQQSPLKRLALHRLEQHLPTYPSWQPSRGLDHILLSDNIELKRIAVINHPQSDHLPVAAEIVLPGQP</sequence>